<accession>C3YCW7</accession>
<gene>
    <name evidence="2" type="ORF">BRAFLDRAFT_87419</name>
</gene>
<feature type="region of interest" description="Disordered" evidence="1">
    <location>
        <begin position="1"/>
        <end position="26"/>
    </location>
</feature>
<dbReference type="AlphaFoldDB" id="C3YCW7"/>
<evidence type="ECO:0000256" key="1">
    <source>
        <dbReference type="SAM" id="MobiDB-lite"/>
    </source>
</evidence>
<evidence type="ECO:0000313" key="2">
    <source>
        <dbReference type="EMBL" id="EEN61918.1"/>
    </source>
</evidence>
<dbReference type="EMBL" id="GG666502">
    <property type="protein sequence ID" value="EEN61918.1"/>
    <property type="molecule type" value="Genomic_DNA"/>
</dbReference>
<organism>
    <name type="scientific">Branchiostoma floridae</name>
    <name type="common">Florida lancelet</name>
    <name type="synonym">Amphioxus</name>
    <dbReference type="NCBI Taxonomy" id="7739"/>
    <lineage>
        <taxon>Eukaryota</taxon>
        <taxon>Metazoa</taxon>
        <taxon>Chordata</taxon>
        <taxon>Cephalochordata</taxon>
        <taxon>Leptocardii</taxon>
        <taxon>Amphioxiformes</taxon>
        <taxon>Branchiostomatidae</taxon>
        <taxon>Branchiostoma</taxon>
    </lineage>
</organism>
<name>C3YCW7_BRAFL</name>
<protein>
    <submittedName>
        <fullName evidence="2">Uncharacterized protein</fullName>
    </submittedName>
</protein>
<reference evidence="2" key="1">
    <citation type="journal article" date="2008" name="Nature">
        <title>The amphioxus genome and the evolution of the chordate karyotype.</title>
        <authorList>
            <consortium name="US DOE Joint Genome Institute (JGI-PGF)"/>
            <person name="Putnam N.H."/>
            <person name="Butts T."/>
            <person name="Ferrier D.E.K."/>
            <person name="Furlong R.F."/>
            <person name="Hellsten U."/>
            <person name="Kawashima T."/>
            <person name="Robinson-Rechavi M."/>
            <person name="Shoguchi E."/>
            <person name="Terry A."/>
            <person name="Yu J.-K."/>
            <person name="Benito-Gutierrez E.L."/>
            <person name="Dubchak I."/>
            <person name="Garcia-Fernandez J."/>
            <person name="Gibson-Brown J.J."/>
            <person name="Grigoriev I.V."/>
            <person name="Horton A.C."/>
            <person name="de Jong P.J."/>
            <person name="Jurka J."/>
            <person name="Kapitonov V.V."/>
            <person name="Kohara Y."/>
            <person name="Kuroki Y."/>
            <person name="Lindquist E."/>
            <person name="Lucas S."/>
            <person name="Osoegawa K."/>
            <person name="Pennacchio L.A."/>
            <person name="Salamov A.A."/>
            <person name="Satou Y."/>
            <person name="Sauka-Spengler T."/>
            <person name="Schmutz J."/>
            <person name="Shin-I T."/>
            <person name="Toyoda A."/>
            <person name="Bronner-Fraser M."/>
            <person name="Fujiyama A."/>
            <person name="Holland L.Z."/>
            <person name="Holland P.W.H."/>
            <person name="Satoh N."/>
            <person name="Rokhsar D.S."/>
        </authorList>
    </citation>
    <scope>NUCLEOTIDE SEQUENCE [LARGE SCALE GENOMIC DNA]</scope>
    <source>
        <strain evidence="2">S238N-H82</strain>
        <tissue evidence="2">Testes</tissue>
    </source>
</reference>
<sequence>MAYAWNEPSHSATEDEEDSEETHRDRRCKYATNEMVSKWREDDLGRKIFVLRHLVRVCYCGKLADRRYLLNTYGQNMGGYEIHYGHCRWRKYTVGGKKFLLKMAQTPWNEPSRLSEDEDDSVEVHRDRRCRYATNEEVSKWVEDKYGKGFYTKKHLVRDCYCGEYTDRAYLLNTSGGHGEGYEIHKNYGKEIYCKWKRYRVGRKKFELVRKCYCGEYTFGEANEANEP</sequence>
<dbReference type="InParanoid" id="C3YCW7"/>
<proteinExistence type="predicted"/>